<evidence type="ECO:0000256" key="7">
    <source>
        <dbReference type="HAMAP-Rule" id="MF_00729"/>
    </source>
</evidence>
<keyword evidence="4 7" id="KW-0324">Glycolysis</keyword>
<keyword evidence="6 7" id="KW-0704">Schiff base</keyword>
<comment type="caution">
    <text evidence="8">The sequence shown here is derived from an EMBL/GenBank/DDBJ whole genome shotgun (WGS) entry which is preliminary data.</text>
</comment>
<organism evidence="8 9">
    <name type="scientific">Paenibacillus roseus</name>
    <dbReference type="NCBI Taxonomy" id="2798579"/>
    <lineage>
        <taxon>Bacteria</taxon>
        <taxon>Bacillati</taxon>
        <taxon>Bacillota</taxon>
        <taxon>Bacilli</taxon>
        <taxon>Bacillales</taxon>
        <taxon>Paenibacillaceae</taxon>
        <taxon>Paenibacillus</taxon>
    </lineage>
</organism>
<sequence>MNNEKLERIRTGKGFIAALDQSGGSTPKALQQYGISEDHYSTEEDMYKLVHEMRTRIIKSPAFDSRSILGAILFENTMDRTIDGQFTADYLWEKKGIATFLKVDQGLAEQEDGVQLLKPIPGLDDLLKRAVERHVFGTKMRSVIKEANPAGIKKVVEQQFAIGKQIAAAGLVPIIEPEVDINSKDKVASENLLKDEILAQLSALDQDVNIILKLAIPTEDNFYQDLLGHPHVIRVVALSGGYPQTEANERLARNHGLIASFSRALAEGLSADQTDETFNAALSQSIQDIYEASIT</sequence>
<dbReference type="PANTHER" id="PTHR11627">
    <property type="entry name" value="FRUCTOSE-BISPHOSPHATE ALDOLASE"/>
    <property type="match status" value="1"/>
</dbReference>
<dbReference type="GO" id="GO:0006096">
    <property type="term" value="P:glycolytic process"/>
    <property type="evidence" value="ECO:0007669"/>
    <property type="project" value="UniProtKB-UniRule"/>
</dbReference>
<dbReference type="EMBL" id="JAELUP010000001">
    <property type="protein sequence ID" value="MBJ6359734.1"/>
    <property type="molecule type" value="Genomic_DNA"/>
</dbReference>
<dbReference type="InterPro" id="IPR023014">
    <property type="entry name" value="FBA_I_Gram+-type"/>
</dbReference>
<keyword evidence="9" id="KW-1185">Reference proteome</keyword>
<evidence type="ECO:0000313" key="9">
    <source>
        <dbReference type="Proteomes" id="UP000640274"/>
    </source>
</evidence>
<comment type="similarity">
    <text evidence="3 7">Belongs to the class I fructose-bisphosphate aldolase family.</text>
</comment>
<evidence type="ECO:0000256" key="1">
    <source>
        <dbReference type="ARBA" id="ARBA00000441"/>
    </source>
</evidence>
<protein>
    <recommendedName>
        <fullName evidence="7">Fructose-bisphosphate aldolase class 1</fullName>
        <ecNumber evidence="7">4.1.2.13</ecNumber>
    </recommendedName>
    <alternativeName>
        <fullName evidence="7">Fructose-bisphosphate aldolase class I</fullName>
        <shortName evidence="7">FBP aldolase</shortName>
    </alternativeName>
</protein>
<dbReference type="EC" id="4.1.2.13" evidence="7"/>
<dbReference type="InterPro" id="IPR000741">
    <property type="entry name" value="FBA_I"/>
</dbReference>
<name>A0A934J1A7_9BACL</name>
<keyword evidence="5 7" id="KW-0456">Lyase</keyword>
<feature type="active site" description="Proton acceptor" evidence="7">
    <location>
        <position position="176"/>
    </location>
</feature>
<dbReference type="GO" id="GO:0004332">
    <property type="term" value="F:fructose-bisphosphate aldolase activity"/>
    <property type="evidence" value="ECO:0007669"/>
    <property type="project" value="UniProtKB-UniRule"/>
</dbReference>
<evidence type="ECO:0000313" key="8">
    <source>
        <dbReference type="EMBL" id="MBJ6359734.1"/>
    </source>
</evidence>
<dbReference type="NCBIfam" id="NF003784">
    <property type="entry name" value="PRK05377.1"/>
    <property type="match status" value="1"/>
</dbReference>
<comment type="catalytic activity">
    <reaction evidence="1 7">
        <text>beta-D-fructose 1,6-bisphosphate = D-glyceraldehyde 3-phosphate + dihydroxyacetone phosphate</text>
        <dbReference type="Rhea" id="RHEA:14729"/>
        <dbReference type="ChEBI" id="CHEBI:32966"/>
        <dbReference type="ChEBI" id="CHEBI:57642"/>
        <dbReference type="ChEBI" id="CHEBI:59776"/>
        <dbReference type="EC" id="4.1.2.13"/>
    </reaction>
</comment>
<gene>
    <name evidence="7" type="primary">fda</name>
    <name evidence="8" type="ORF">JFN88_00120</name>
</gene>
<accession>A0A934J1A7</accession>
<dbReference type="InterPro" id="IPR013785">
    <property type="entry name" value="Aldolase_TIM"/>
</dbReference>
<dbReference type="SUPFAM" id="SSF51569">
    <property type="entry name" value="Aldolase"/>
    <property type="match status" value="1"/>
</dbReference>
<dbReference type="RefSeq" id="WP_199017255.1">
    <property type="nucleotide sequence ID" value="NZ_JAELUP010000001.1"/>
</dbReference>
<evidence type="ECO:0000256" key="2">
    <source>
        <dbReference type="ARBA" id="ARBA00004714"/>
    </source>
</evidence>
<dbReference type="Pfam" id="PF00274">
    <property type="entry name" value="Glycolytic"/>
    <property type="match status" value="1"/>
</dbReference>
<proteinExistence type="inferred from homology"/>
<evidence type="ECO:0000256" key="6">
    <source>
        <dbReference type="ARBA" id="ARBA00023270"/>
    </source>
</evidence>
<reference evidence="8" key="1">
    <citation type="submission" date="2020-12" db="EMBL/GenBank/DDBJ databases">
        <authorList>
            <person name="Huq M.A."/>
        </authorList>
    </citation>
    <scope>NUCLEOTIDE SEQUENCE</scope>
    <source>
        <strain evidence="8">MAHUQ-46</strain>
    </source>
</reference>
<dbReference type="HAMAP" id="MF_00729">
    <property type="entry name" value="FBP_aldolase_1"/>
    <property type="match status" value="1"/>
</dbReference>
<evidence type="ECO:0000256" key="5">
    <source>
        <dbReference type="ARBA" id="ARBA00023239"/>
    </source>
</evidence>
<evidence type="ECO:0000256" key="4">
    <source>
        <dbReference type="ARBA" id="ARBA00023152"/>
    </source>
</evidence>
<evidence type="ECO:0000256" key="3">
    <source>
        <dbReference type="ARBA" id="ARBA00010387"/>
    </source>
</evidence>
<feature type="active site" description="Schiff-base intermediate with dihydroxyacetone-P" evidence="7">
    <location>
        <position position="213"/>
    </location>
</feature>
<comment type="pathway">
    <text evidence="2 7">Carbohydrate degradation; glycolysis; D-glyceraldehyde 3-phosphate and glycerone phosphate from D-glucose: step 4/4.</text>
</comment>
<dbReference type="Gene3D" id="3.20.20.70">
    <property type="entry name" value="Aldolase class I"/>
    <property type="match status" value="1"/>
</dbReference>
<dbReference type="AlphaFoldDB" id="A0A934J1A7"/>
<dbReference type="Proteomes" id="UP000640274">
    <property type="component" value="Unassembled WGS sequence"/>
</dbReference>